<name>A0A383E0J8_9ZZZZ</name>
<reference evidence="1" key="1">
    <citation type="submission" date="2018-05" db="EMBL/GenBank/DDBJ databases">
        <authorList>
            <person name="Lanie J.A."/>
            <person name="Ng W.-L."/>
            <person name="Kazmierczak K.M."/>
            <person name="Andrzejewski T.M."/>
            <person name="Davidsen T.M."/>
            <person name="Wayne K.J."/>
            <person name="Tettelin H."/>
            <person name="Glass J.I."/>
            <person name="Rusch D."/>
            <person name="Podicherti R."/>
            <person name="Tsui H.-C.T."/>
            <person name="Winkler M.E."/>
        </authorList>
    </citation>
    <scope>NUCLEOTIDE SEQUENCE</scope>
</reference>
<accession>A0A383E0J8</accession>
<gene>
    <name evidence="1" type="ORF">METZ01_LOCUS503186</name>
</gene>
<proteinExistence type="predicted"/>
<dbReference type="AlphaFoldDB" id="A0A383E0J8"/>
<sequence>MNLMPLMTLLRPVAALTAVLVLATGCRSTDLGAPVSGEFAAPTTTTVVPATTTAAPTTTTVVPATTTAAPTTTLSPTTTTLPRMEFIAHPRVEDPVEADTDTGPPTLRELIETYLKPEDHAWAEEVAFCES</sequence>
<protein>
    <submittedName>
        <fullName evidence="1">Uncharacterized protein</fullName>
    </submittedName>
</protein>
<evidence type="ECO:0000313" key="1">
    <source>
        <dbReference type="EMBL" id="SVE50332.1"/>
    </source>
</evidence>
<dbReference type="EMBL" id="UINC01221835">
    <property type="protein sequence ID" value="SVE50332.1"/>
    <property type="molecule type" value="Genomic_DNA"/>
</dbReference>
<feature type="non-terminal residue" evidence="1">
    <location>
        <position position="131"/>
    </location>
</feature>
<organism evidence="1">
    <name type="scientific">marine metagenome</name>
    <dbReference type="NCBI Taxonomy" id="408172"/>
    <lineage>
        <taxon>unclassified sequences</taxon>
        <taxon>metagenomes</taxon>
        <taxon>ecological metagenomes</taxon>
    </lineage>
</organism>